<feature type="transmembrane region" description="Helical" evidence="7">
    <location>
        <begin position="262"/>
        <end position="281"/>
    </location>
</feature>
<protein>
    <submittedName>
        <fullName evidence="9">Anion permease</fullName>
    </submittedName>
</protein>
<feature type="transmembrane region" description="Helical" evidence="7">
    <location>
        <begin position="47"/>
        <end position="69"/>
    </location>
</feature>
<dbReference type="GO" id="GO:0005886">
    <property type="term" value="C:plasma membrane"/>
    <property type="evidence" value="ECO:0007669"/>
    <property type="project" value="TreeGrafter"/>
</dbReference>
<dbReference type="Proteomes" id="UP000886804">
    <property type="component" value="Unassembled WGS sequence"/>
</dbReference>
<evidence type="ECO:0000313" key="10">
    <source>
        <dbReference type="Proteomes" id="UP000886804"/>
    </source>
</evidence>
<feature type="transmembrane region" description="Helical" evidence="7">
    <location>
        <begin position="239"/>
        <end position="256"/>
    </location>
</feature>
<keyword evidence="6 7" id="KW-0472">Membrane</keyword>
<accession>A0A9D2RLK5</accession>
<organism evidence="9 10">
    <name type="scientific">Candidatus Enterocloster faecavium</name>
    <dbReference type="NCBI Taxonomy" id="2838560"/>
    <lineage>
        <taxon>Bacteria</taxon>
        <taxon>Bacillati</taxon>
        <taxon>Bacillota</taxon>
        <taxon>Clostridia</taxon>
        <taxon>Lachnospirales</taxon>
        <taxon>Lachnospiraceae</taxon>
        <taxon>Enterocloster</taxon>
    </lineage>
</organism>
<evidence type="ECO:0000256" key="7">
    <source>
        <dbReference type="SAM" id="Phobius"/>
    </source>
</evidence>
<feature type="transmembrane region" description="Helical" evidence="7">
    <location>
        <begin position="293"/>
        <end position="315"/>
    </location>
</feature>
<evidence type="ECO:0000256" key="5">
    <source>
        <dbReference type="ARBA" id="ARBA00022989"/>
    </source>
</evidence>
<keyword evidence="4" id="KW-0677">Repeat</keyword>
<keyword evidence="5 7" id="KW-1133">Transmembrane helix</keyword>
<evidence type="ECO:0000256" key="2">
    <source>
        <dbReference type="ARBA" id="ARBA00022448"/>
    </source>
</evidence>
<dbReference type="GO" id="GO:0055085">
    <property type="term" value="P:transmembrane transport"/>
    <property type="evidence" value="ECO:0007669"/>
    <property type="project" value="InterPro"/>
</dbReference>
<dbReference type="Pfam" id="PF03600">
    <property type="entry name" value="CitMHS"/>
    <property type="match status" value="1"/>
</dbReference>
<feature type="transmembrane region" description="Helical" evidence="7">
    <location>
        <begin position="177"/>
        <end position="200"/>
    </location>
</feature>
<dbReference type="EMBL" id="DWYS01000082">
    <property type="protein sequence ID" value="HJB07551.1"/>
    <property type="molecule type" value="Genomic_DNA"/>
</dbReference>
<evidence type="ECO:0000313" key="9">
    <source>
        <dbReference type="EMBL" id="HJB07551.1"/>
    </source>
</evidence>
<gene>
    <name evidence="9" type="ORF">H9716_06740</name>
</gene>
<evidence type="ECO:0000256" key="3">
    <source>
        <dbReference type="ARBA" id="ARBA00022692"/>
    </source>
</evidence>
<comment type="subcellular location">
    <subcellularLocation>
        <location evidence="1">Membrane</location>
        <topology evidence="1">Multi-pass membrane protein</topology>
    </subcellularLocation>
</comment>
<proteinExistence type="predicted"/>
<feature type="domain" description="Citrate transporter-like" evidence="8">
    <location>
        <begin position="16"/>
        <end position="374"/>
    </location>
</feature>
<reference evidence="9" key="2">
    <citation type="submission" date="2021-04" db="EMBL/GenBank/DDBJ databases">
        <authorList>
            <person name="Gilroy R."/>
        </authorList>
    </citation>
    <scope>NUCLEOTIDE SEQUENCE</scope>
    <source>
        <strain evidence="9">CHK188-4685</strain>
    </source>
</reference>
<dbReference type="AlphaFoldDB" id="A0A9D2RLK5"/>
<keyword evidence="2" id="KW-0813">Transport</keyword>
<feature type="transmembrane region" description="Helical" evidence="7">
    <location>
        <begin position="414"/>
        <end position="435"/>
    </location>
</feature>
<evidence type="ECO:0000259" key="8">
    <source>
        <dbReference type="Pfam" id="PF03600"/>
    </source>
</evidence>
<feature type="transmembrane region" description="Helical" evidence="7">
    <location>
        <begin position="321"/>
        <end position="343"/>
    </location>
</feature>
<dbReference type="PANTHER" id="PTHR43652:SF2">
    <property type="entry name" value="BASIC AMINO ACID ANTIPORTER YFCC-RELATED"/>
    <property type="match status" value="1"/>
</dbReference>
<dbReference type="PANTHER" id="PTHR43652">
    <property type="entry name" value="BASIC AMINO ACID ANTIPORTER YFCC-RELATED"/>
    <property type="match status" value="1"/>
</dbReference>
<evidence type="ECO:0000256" key="4">
    <source>
        <dbReference type="ARBA" id="ARBA00022737"/>
    </source>
</evidence>
<evidence type="ECO:0000256" key="6">
    <source>
        <dbReference type="ARBA" id="ARBA00023136"/>
    </source>
</evidence>
<sequence>MPQDILTLLILLLVIVTFASGKFRFGQVAICIPVIFMLTGILTSAEAWAGFSNTGVIIFVPLFTLGAILRKSSCLYHLKNFVRKLGRSRGGEIKIFAIFALIAILLTNFMNATAAVTMMIPLIAAASKEVNVDRRALNKFSSDIASTTRFVLPLGSTLGQYLTYNAILEAAGAEQRFGIFDVLIMKTPICLAWILVLIFVGRKFYKLNFKNSDPYELEVLSDESGNELPTTLSPAKDKLAYVLFFGGMLLMVAGTMTTSIPIIIWAFLPAIIGVYAGIITYKDAINAMDWDTILLVAGTMPLTTAITKTGADAYIAGACKALLFGNTSLIAVGAVMFLMPLIVTQFMSDTATANIFQALGVAIGIQVGIDPRILICAANIAGLASMATPMASGQAALSYNTGGYTMGEYCKTSLISLFALFVIYMLWMPIAAGFFA</sequence>
<dbReference type="InterPro" id="IPR004680">
    <property type="entry name" value="Cit_transptr-like_dom"/>
</dbReference>
<name>A0A9D2RLK5_9FIRM</name>
<keyword evidence="3 7" id="KW-0812">Transmembrane</keyword>
<evidence type="ECO:0000256" key="1">
    <source>
        <dbReference type="ARBA" id="ARBA00004141"/>
    </source>
</evidence>
<comment type="caution">
    <text evidence="9">The sequence shown here is derived from an EMBL/GenBank/DDBJ whole genome shotgun (WGS) entry which is preliminary data.</text>
</comment>
<dbReference type="InterPro" id="IPR051679">
    <property type="entry name" value="DASS-Related_Transporters"/>
</dbReference>
<reference evidence="9" key="1">
    <citation type="journal article" date="2021" name="PeerJ">
        <title>Extensive microbial diversity within the chicken gut microbiome revealed by metagenomics and culture.</title>
        <authorList>
            <person name="Gilroy R."/>
            <person name="Ravi A."/>
            <person name="Getino M."/>
            <person name="Pursley I."/>
            <person name="Horton D.L."/>
            <person name="Alikhan N.F."/>
            <person name="Baker D."/>
            <person name="Gharbi K."/>
            <person name="Hall N."/>
            <person name="Watson M."/>
            <person name="Adriaenssens E.M."/>
            <person name="Foster-Nyarko E."/>
            <person name="Jarju S."/>
            <person name="Secka A."/>
            <person name="Antonio M."/>
            <person name="Oren A."/>
            <person name="Chaudhuri R.R."/>
            <person name="La Ragione R."/>
            <person name="Hildebrand F."/>
            <person name="Pallen M.J."/>
        </authorList>
    </citation>
    <scope>NUCLEOTIDE SEQUENCE</scope>
    <source>
        <strain evidence="9">CHK188-4685</strain>
    </source>
</reference>
<feature type="transmembrane region" description="Helical" evidence="7">
    <location>
        <begin position="95"/>
        <end position="124"/>
    </location>
</feature>